<dbReference type="FunFam" id="3.30.160.60:FF:001612">
    <property type="entry name" value="MEP-1, isoform A"/>
    <property type="match status" value="1"/>
</dbReference>
<evidence type="ECO:0000256" key="1">
    <source>
        <dbReference type="ARBA" id="ARBA00004123"/>
    </source>
</evidence>
<keyword evidence="4" id="KW-0677">Repeat</keyword>
<evidence type="ECO:0000256" key="3">
    <source>
        <dbReference type="ARBA" id="ARBA00022723"/>
    </source>
</evidence>
<feature type="compositionally biased region" description="Basic and acidic residues" evidence="13">
    <location>
        <begin position="23"/>
        <end position="35"/>
    </location>
</feature>
<organism evidence="15 16">
    <name type="scientific">Penaeus vannamei</name>
    <name type="common">Whiteleg shrimp</name>
    <name type="synonym">Litopenaeus vannamei</name>
    <dbReference type="NCBI Taxonomy" id="6689"/>
    <lineage>
        <taxon>Eukaryota</taxon>
        <taxon>Metazoa</taxon>
        <taxon>Ecdysozoa</taxon>
        <taxon>Arthropoda</taxon>
        <taxon>Crustacea</taxon>
        <taxon>Multicrustacea</taxon>
        <taxon>Malacostraca</taxon>
        <taxon>Eumalacostraca</taxon>
        <taxon>Eucarida</taxon>
        <taxon>Decapoda</taxon>
        <taxon>Dendrobranchiata</taxon>
        <taxon>Penaeoidea</taxon>
        <taxon>Penaeidae</taxon>
        <taxon>Penaeus</taxon>
    </lineage>
</organism>
<evidence type="ECO:0000256" key="2">
    <source>
        <dbReference type="ARBA" id="ARBA00022473"/>
    </source>
</evidence>
<keyword evidence="6" id="KW-0221">Differentiation</keyword>
<evidence type="ECO:0000256" key="6">
    <source>
        <dbReference type="ARBA" id="ARBA00022782"/>
    </source>
</evidence>
<comment type="caution">
    <text evidence="15">The sequence shown here is derived from an EMBL/GenBank/DDBJ whole genome shotgun (WGS) entry which is preliminary data.</text>
</comment>
<dbReference type="SMART" id="SM00355">
    <property type="entry name" value="ZnF_C2H2"/>
    <property type="match status" value="6"/>
</dbReference>
<feature type="compositionally biased region" description="Basic and acidic residues" evidence="13">
    <location>
        <begin position="173"/>
        <end position="226"/>
    </location>
</feature>
<feature type="region of interest" description="Disordered" evidence="13">
    <location>
        <begin position="738"/>
        <end position="762"/>
    </location>
</feature>
<feature type="compositionally biased region" description="Basic and acidic residues" evidence="13">
    <location>
        <begin position="244"/>
        <end position="272"/>
    </location>
</feature>
<evidence type="ECO:0000256" key="11">
    <source>
        <dbReference type="ARBA" id="ARBA00071730"/>
    </source>
</evidence>
<feature type="compositionally biased region" description="Basic and acidic residues" evidence="13">
    <location>
        <begin position="1069"/>
        <end position="1082"/>
    </location>
</feature>
<dbReference type="InterPro" id="IPR013087">
    <property type="entry name" value="Znf_C2H2_type"/>
</dbReference>
<evidence type="ECO:0000256" key="13">
    <source>
        <dbReference type="SAM" id="MobiDB-lite"/>
    </source>
</evidence>
<feature type="region of interest" description="Disordered" evidence="13">
    <location>
        <begin position="1001"/>
        <end position="1089"/>
    </location>
</feature>
<dbReference type="GO" id="GO:0005634">
    <property type="term" value="C:nucleus"/>
    <property type="evidence" value="ECO:0007669"/>
    <property type="project" value="UniProtKB-SubCell"/>
</dbReference>
<evidence type="ECO:0000256" key="9">
    <source>
        <dbReference type="ARBA" id="ARBA00060356"/>
    </source>
</evidence>
<evidence type="ECO:0000256" key="10">
    <source>
        <dbReference type="ARBA" id="ARBA00061755"/>
    </source>
</evidence>
<sequence length="1089" mass="120221">MSESEATAGVDAATVEGEKVKAINGVKEVEQETEVRLQNGDSEKPQINGDVAKDEETVNEVEQNGDSKVNDHMEEMEDDKEKKEEDREKEKKVEEEEKMEVDKKEEVEEKKEEEVVKEEKKEEGQTKEADGKKEVEESEGKKESQKEDEKEDGEGQTKEKSEKEGKEEEEAMEVDRDSEVSKDKAEEKSADKDKKEKEGEPEEEKEKEKGEGKCDASADKKKEPSKSDSGGGGGGGGVSSSNKENAKDLASKKDSKKDKGSKDVEEVKEEPLATRQLRVRKTPKKYTEDDDDVKITEEVIKDDSSDIEMIEESDPLAISDADVKKAQQKDKKEVKKDPNVIIIDTNTLLKNQGNLAAAVAQSTSTPVSTVTQTSSPHTPTVSMCQYIQTAIQAITGGVPAQGLQSAYITALQQVLLAQGGQVPMNSQHLAQLQQYYNSLGHLQDDAYVIEAPSFIVPYVMEGKPKVRKRILGDGACMGSVFFVANYPLPPIPLFPSLCRWEPYYRSSLGKFFLDLGLNQAQEFLQSDLLRMQKKKLEKMKTSPSKEGILSVKLLEKQLGITREKNAHLHLPLKTCKFCNFKTESEMVMDRHLESPHMVNYTYKCNFCDFETRGPQVILFHMEAEHNVRGRLERAPAFFQCSLCPYEDNNKSKMTRHSFSCSKKYKPEKNCELIDWEPPAKIPKVHRGRPNTLGKAFEPVKMPNLLPKGLSGMNLNLQTAVASNILTSASAAAAAAAGRGRGRPVGSYKNTGQSPNQGRVGTAGNAGSLLYQARGVTTTAGNLVQQVAGNTQQFTLGNQMFHSAARVPRILPSSSTSPVSLIPGLAASSSITIQSVQSKAGNTKSPQQPSISITPLPRAGQQAQSVSKGATPTRDSSGKPSFVICEICDGYIKDLEQLRNHMNLIHKVKIHPKMIYNRPPLNCQKCQHRFFTDQGLERHLLGTHGLVTSSMQEAANKGKDAGRCPICGKVFQWKLLNHHLYRDNMYRLFENHVYSAHSVVNKNKGESGKKQSSGSGSTESPLKINDEITIIPQPASKNTKPDKPAPTKKGESTGRISPSEAGEQQSKKGMSNEDKIITREPKEWIGAVSV</sequence>
<evidence type="ECO:0000259" key="14">
    <source>
        <dbReference type="PROSITE" id="PS00028"/>
    </source>
</evidence>
<dbReference type="OrthoDB" id="6110130at2759"/>
<feature type="compositionally biased region" description="Low complexity" evidence="13">
    <location>
        <begin position="1009"/>
        <end position="1019"/>
    </location>
</feature>
<keyword evidence="5" id="KW-0863">Zinc-finger</keyword>
<proteinExistence type="predicted"/>
<feature type="domain" description="C2H2-type" evidence="14">
    <location>
        <begin position="922"/>
        <end position="943"/>
    </location>
</feature>
<comment type="subunit">
    <text evidence="10">Interacts with hda-1, let-418, lin-1, mog-1, mog-4, mog-5, mog-6, pie-1 and unc-98.</text>
</comment>
<reference evidence="15 16" key="2">
    <citation type="submission" date="2019-01" db="EMBL/GenBank/DDBJ databases">
        <title>The decoding of complex shrimp genome reveals the adaptation for benthos swimmer, frequently molting mechanism and breeding impact on genome.</title>
        <authorList>
            <person name="Sun Y."/>
            <person name="Gao Y."/>
            <person name="Yu Y."/>
        </authorList>
    </citation>
    <scope>NUCLEOTIDE SEQUENCE [LARGE SCALE GENOMIC DNA]</scope>
    <source>
        <tissue evidence="15">Muscle</tissue>
    </source>
</reference>
<feature type="region of interest" description="Disordered" evidence="13">
    <location>
        <begin position="836"/>
        <end position="877"/>
    </location>
</feature>
<dbReference type="PANTHER" id="PTHR24403">
    <property type="entry name" value="ZINC FINGER PROTEIN"/>
    <property type="match status" value="1"/>
</dbReference>
<feature type="compositionally biased region" description="Basic and acidic residues" evidence="13">
    <location>
        <begin position="68"/>
        <end position="166"/>
    </location>
</feature>
<dbReference type="InterPro" id="IPR050688">
    <property type="entry name" value="Zinc_finger/UBP_domain"/>
</dbReference>
<dbReference type="GO" id="GO:0008270">
    <property type="term" value="F:zinc ion binding"/>
    <property type="evidence" value="ECO:0007669"/>
    <property type="project" value="UniProtKB-KW"/>
</dbReference>
<feature type="compositionally biased region" description="Polar residues" evidence="13">
    <location>
        <begin position="836"/>
        <end position="852"/>
    </location>
</feature>
<comment type="function">
    <text evidence="9">Has a broad role in development, specifically in the genetic pathway SynMuvB that negatively regulates specification of the vulval cell fate. Required for fem-3 3'-UTR-mediated repression in the regulation of the sperm/oocyte switch. Acts by regulating the translation of fem-3 mRNA, by binding to its 3'-UTR.</text>
</comment>
<keyword evidence="3" id="KW-0479">Metal-binding</keyword>
<feature type="compositionally biased region" description="Gly residues" evidence="13">
    <location>
        <begin position="229"/>
        <end position="238"/>
    </location>
</feature>
<feature type="region of interest" description="Disordered" evidence="13">
    <location>
        <begin position="23"/>
        <end position="290"/>
    </location>
</feature>
<name>A0A3R7QRH0_PENVA</name>
<dbReference type="GO" id="GO:0045944">
    <property type="term" value="P:positive regulation of transcription by RNA polymerase II"/>
    <property type="evidence" value="ECO:0007669"/>
    <property type="project" value="TreeGrafter"/>
</dbReference>
<evidence type="ECO:0000256" key="8">
    <source>
        <dbReference type="ARBA" id="ARBA00023242"/>
    </source>
</evidence>
<gene>
    <name evidence="15" type="ORF">C7M84_005941</name>
</gene>
<evidence type="ECO:0000313" key="15">
    <source>
        <dbReference type="EMBL" id="ROT75506.1"/>
    </source>
</evidence>
<keyword evidence="7" id="KW-0862">Zinc</keyword>
<evidence type="ECO:0000256" key="7">
    <source>
        <dbReference type="ARBA" id="ARBA00022833"/>
    </source>
</evidence>
<evidence type="ECO:0000256" key="5">
    <source>
        <dbReference type="ARBA" id="ARBA00022771"/>
    </source>
</evidence>
<feature type="compositionally biased region" description="Polar residues" evidence="13">
    <location>
        <begin position="747"/>
        <end position="758"/>
    </location>
</feature>
<dbReference type="EMBL" id="QCYY01001762">
    <property type="protein sequence ID" value="ROT75506.1"/>
    <property type="molecule type" value="Genomic_DNA"/>
</dbReference>
<keyword evidence="8" id="KW-0539">Nucleus</keyword>
<feature type="compositionally biased region" description="Polar residues" evidence="13">
    <location>
        <begin position="860"/>
        <end position="877"/>
    </location>
</feature>
<keyword evidence="16" id="KW-1185">Reference proteome</keyword>
<accession>A0A3R7QRH0</accession>
<dbReference type="AlphaFoldDB" id="A0A3R7QRH0"/>
<feature type="compositionally biased region" description="Basic and acidic residues" evidence="13">
    <location>
        <begin position="1038"/>
        <end position="1051"/>
    </location>
</feature>
<dbReference type="Gene3D" id="3.30.160.60">
    <property type="entry name" value="Classic Zinc Finger"/>
    <property type="match status" value="2"/>
</dbReference>
<comment type="subcellular location">
    <subcellularLocation>
        <location evidence="1">Nucleus</location>
    </subcellularLocation>
</comment>
<dbReference type="Proteomes" id="UP000283509">
    <property type="component" value="Unassembled WGS sequence"/>
</dbReference>
<dbReference type="GO" id="GO:0030154">
    <property type="term" value="P:cell differentiation"/>
    <property type="evidence" value="ECO:0007669"/>
    <property type="project" value="UniProtKB-KW"/>
</dbReference>
<dbReference type="PROSITE" id="PS00028">
    <property type="entry name" value="ZINC_FINGER_C2H2_1"/>
    <property type="match status" value="1"/>
</dbReference>
<protein>
    <recommendedName>
        <fullName evidence="11">MOG interacting and ectopic P-granules protein 1</fullName>
    </recommendedName>
    <alternativeName>
        <fullName evidence="12">Nuclear zinc finger protein</fullName>
    </alternativeName>
</protein>
<evidence type="ECO:0000256" key="4">
    <source>
        <dbReference type="ARBA" id="ARBA00022737"/>
    </source>
</evidence>
<evidence type="ECO:0000313" key="16">
    <source>
        <dbReference type="Proteomes" id="UP000283509"/>
    </source>
</evidence>
<dbReference type="PANTHER" id="PTHR24403:SF110">
    <property type="entry name" value="C2H2-TYPE DOMAIN-CONTAINING PROTEIN-RELATED"/>
    <property type="match status" value="1"/>
</dbReference>
<keyword evidence="2" id="KW-0217">Developmental protein</keyword>
<reference evidence="15 16" key="1">
    <citation type="submission" date="2018-04" db="EMBL/GenBank/DDBJ databases">
        <authorList>
            <person name="Zhang X."/>
            <person name="Yuan J."/>
            <person name="Li F."/>
            <person name="Xiang J."/>
        </authorList>
    </citation>
    <scope>NUCLEOTIDE SEQUENCE [LARGE SCALE GENOMIC DNA]</scope>
    <source>
        <tissue evidence="15">Muscle</tissue>
    </source>
</reference>
<evidence type="ECO:0000256" key="12">
    <source>
        <dbReference type="ARBA" id="ARBA00080128"/>
    </source>
</evidence>